<keyword evidence="3" id="KW-1185">Reference proteome</keyword>
<organism evidence="2 3">
    <name type="scientific">Cyphomyrmex costatus</name>
    <dbReference type="NCBI Taxonomy" id="456900"/>
    <lineage>
        <taxon>Eukaryota</taxon>
        <taxon>Metazoa</taxon>
        <taxon>Ecdysozoa</taxon>
        <taxon>Arthropoda</taxon>
        <taxon>Hexapoda</taxon>
        <taxon>Insecta</taxon>
        <taxon>Pterygota</taxon>
        <taxon>Neoptera</taxon>
        <taxon>Endopterygota</taxon>
        <taxon>Hymenoptera</taxon>
        <taxon>Apocrita</taxon>
        <taxon>Aculeata</taxon>
        <taxon>Formicoidea</taxon>
        <taxon>Formicidae</taxon>
        <taxon>Myrmicinae</taxon>
        <taxon>Cyphomyrmex</taxon>
    </lineage>
</organism>
<sequence>MHRISTSDLYPLAWVEHGKNSSTNMTEGAVLRDDDITGDTHFLVYFSKLLEDSRFGSDRRRERNKKGESCGFGQLVELP</sequence>
<dbReference type="EMBL" id="KQ976899">
    <property type="protein sequence ID" value="KYN07205.1"/>
    <property type="molecule type" value="Genomic_DNA"/>
</dbReference>
<dbReference type="Proteomes" id="UP000078542">
    <property type="component" value="Unassembled WGS sequence"/>
</dbReference>
<evidence type="ECO:0000313" key="2">
    <source>
        <dbReference type="EMBL" id="KYN07205.1"/>
    </source>
</evidence>
<gene>
    <name evidence="2" type="ORF">ALC62_01871</name>
</gene>
<accession>A0A151IP45</accession>
<reference evidence="2 3" key="1">
    <citation type="submission" date="2016-03" db="EMBL/GenBank/DDBJ databases">
        <title>Cyphomyrmex costatus WGS genome.</title>
        <authorList>
            <person name="Nygaard S."/>
            <person name="Hu H."/>
            <person name="Boomsma J."/>
            <person name="Zhang G."/>
        </authorList>
    </citation>
    <scope>NUCLEOTIDE SEQUENCE [LARGE SCALE GENOMIC DNA]</scope>
    <source>
        <strain evidence="2">MS0001</strain>
        <tissue evidence="2">Whole body</tissue>
    </source>
</reference>
<feature type="compositionally biased region" description="Basic and acidic residues" evidence="1">
    <location>
        <begin position="55"/>
        <end position="68"/>
    </location>
</feature>
<proteinExistence type="predicted"/>
<name>A0A151IP45_9HYME</name>
<evidence type="ECO:0000256" key="1">
    <source>
        <dbReference type="SAM" id="MobiDB-lite"/>
    </source>
</evidence>
<feature type="region of interest" description="Disordered" evidence="1">
    <location>
        <begin position="55"/>
        <end position="79"/>
    </location>
</feature>
<dbReference type="AlphaFoldDB" id="A0A151IP45"/>
<evidence type="ECO:0000313" key="3">
    <source>
        <dbReference type="Proteomes" id="UP000078542"/>
    </source>
</evidence>
<protein>
    <submittedName>
        <fullName evidence="2">Uncharacterized protein</fullName>
    </submittedName>
</protein>